<feature type="signal peptide" evidence="1">
    <location>
        <begin position="1"/>
        <end position="30"/>
    </location>
</feature>
<accession>A0ABV7NDH4</accession>
<reference evidence="3" key="1">
    <citation type="journal article" date="2019" name="Int. J. Syst. Evol. Microbiol.">
        <title>The Global Catalogue of Microorganisms (GCM) 10K type strain sequencing project: providing services to taxonomists for standard genome sequencing and annotation.</title>
        <authorList>
            <consortium name="The Broad Institute Genomics Platform"/>
            <consortium name="The Broad Institute Genome Sequencing Center for Infectious Disease"/>
            <person name="Wu L."/>
            <person name="Ma J."/>
        </authorList>
    </citation>
    <scope>NUCLEOTIDE SEQUENCE [LARGE SCALE GENOMIC DNA]</scope>
    <source>
        <strain evidence="3">CCM 7491</strain>
    </source>
</reference>
<comment type="caution">
    <text evidence="2">The sequence shown here is derived from an EMBL/GenBank/DDBJ whole genome shotgun (WGS) entry which is preliminary data.</text>
</comment>
<dbReference type="RefSeq" id="WP_380794018.1">
    <property type="nucleotide sequence ID" value="NZ_JBHRVU010000004.1"/>
</dbReference>
<evidence type="ECO:0000256" key="1">
    <source>
        <dbReference type="SAM" id="SignalP"/>
    </source>
</evidence>
<protein>
    <submittedName>
        <fullName evidence="2">Uncharacterized protein</fullName>
    </submittedName>
</protein>
<evidence type="ECO:0000313" key="2">
    <source>
        <dbReference type="EMBL" id="MFC3440773.1"/>
    </source>
</evidence>
<proteinExistence type="predicted"/>
<organism evidence="2 3">
    <name type="scientific">Sphingobium rhizovicinum</name>
    <dbReference type="NCBI Taxonomy" id="432308"/>
    <lineage>
        <taxon>Bacteria</taxon>
        <taxon>Pseudomonadati</taxon>
        <taxon>Pseudomonadota</taxon>
        <taxon>Alphaproteobacteria</taxon>
        <taxon>Sphingomonadales</taxon>
        <taxon>Sphingomonadaceae</taxon>
        <taxon>Sphingobium</taxon>
    </lineage>
</organism>
<dbReference type="Proteomes" id="UP001595681">
    <property type="component" value="Unassembled WGS sequence"/>
</dbReference>
<evidence type="ECO:0000313" key="3">
    <source>
        <dbReference type="Proteomes" id="UP001595681"/>
    </source>
</evidence>
<gene>
    <name evidence="2" type="ORF">ACFOKF_06090</name>
</gene>
<name>A0ABV7NDH4_9SPHN</name>
<keyword evidence="1" id="KW-0732">Signal</keyword>
<dbReference type="EMBL" id="JBHRVU010000004">
    <property type="protein sequence ID" value="MFC3440773.1"/>
    <property type="molecule type" value="Genomic_DNA"/>
</dbReference>
<feature type="chain" id="PRO_5046437932" evidence="1">
    <location>
        <begin position="31"/>
        <end position="140"/>
    </location>
</feature>
<sequence length="140" mass="14253">MKATGMKATAIRTGVAMLLAGIAPLGTAMAQSGIHPHDVVAAAIASDIAADRQAERDARRAPYVPQGYGPIDTAAAARDACAAKALYQAGPDGRLIGKARASTMSTGWEVEGAIGFPDGSDMPFVCSVRNGSVSGVLLRK</sequence>
<keyword evidence="3" id="KW-1185">Reference proteome</keyword>